<accession>A0A5C5Y824</accession>
<feature type="transmembrane region" description="Helical" evidence="2">
    <location>
        <begin position="16"/>
        <end position="35"/>
    </location>
</feature>
<evidence type="ECO:0000313" key="3">
    <source>
        <dbReference type="EMBL" id="TWT71817.1"/>
    </source>
</evidence>
<feature type="compositionally biased region" description="Polar residues" evidence="1">
    <location>
        <begin position="322"/>
        <end position="331"/>
    </location>
</feature>
<evidence type="ECO:0000256" key="2">
    <source>
        <dbReference type="SAM" id="Phobius"/>
    </source>
</evidence>
<protein>
    <submittedName>
        <fullName evidence="3">Uncharacterized protein</fullName>
    </submittedName>
</protein>
<dbReference type="InterPro" id="IPR047750">
    <property type="entry name" value="YdjY-like"/>
</dbReference>
<dbReference type="EMBL" id="SJPL01000001">
    <property type="protein sequence ID" value="TWT71817.1"/>
    <property type="molecule type" value="Genomic_DNA"/>
</dbReference>
<gene>
    <name evidence="3" type="ORF">Pan14r_41340</name>
</gene>
<dbReference type="NCBIfam" id="NF040466">
    <property type="entry name" value="ydjY_domain"/>
    <property type="match status" value="1"/>
</dbReference>
<proteinExistence type="predicted"/>
<feature type="compositionally biased region" description="Acidic residues" evidence="1">
    <location>
        <begin position="275"/>
        <end position="285"/>
    </location>
</feature>
<comment type="caution">
    <text evidence="3">The sequence shown here is derived from an EMBL/GenBank/DDBJ whole genome shotgun (WGS) entry which is preliminary data.</text>
</comment>
<keyword evidence="2" id="KW-0812">Transmembrane</keyword>
<reference evidence="3 4" key="1">
    <citation type="submission" date="2019-02" db="EMBL/GenBank/DDBJ databases">
        <title>Deep-cultivation of Planctomycetes and their phenomic and genomic characterization uncovers novel biology.</title>
        <authorList>
            <person name="Wiegand S."/>
            <person name="Jogler M."/>
            <person name="Boedeker C."/>
            <person name="Pinto D."/>
            <person name="Vollmers J."/>
            <person name="Rivas-Marin E."/>
            <person name="Kohn T."/>
            <person name="Peeters S.H."/>
            <person name="Heuer A."/>
            <person name="Rast P."/>
            <person name="Oberbeckmann S."/>
            <person name="Bunk B."/>
            <person name="Jeske O."/>
            <person name="Meyerdierks A."/>
            <person name="Storesund J.E."/>
            <person name="Kallscheuer N."/>
            <person name="Luecker S."/>
            <person name="Lage O.M."/>
            <person name="Pohl T."/>
            <person name="Merkel B.J."/>
            <person name="Hornburger P."/>
            <person name="Mueller R.-W."/>
            <person name="Bruemmer F."/>
            <person name="Labrenz M."/>
            <person name="Spormann A.M."/>
            <person name="Op Den Camp H."/>
            <person name="Overmann J."/>
            <person name="Amann R."/>
            <person name="Jetten M.S.M."/>
            <person name="Mascher T."/>
            <person name="Medema M.H."/>
            <person name="Devos D.P."/>
            <person name="Kaster A.-K."/>
            <person name="Ovreas L."/>
            <person name="Rohde M."/>
            <person name="Galperin M.Y."/>
            <person name="Jogler C."/>
        </authorList>
    </citation>
    <scope>NUCLEOTIDE SEQUENCE [LARGE SCALE GENOMIC DNA]</scope>
    <source>
        <strain evidence="3 4">Pan14r</strain>
    </source>
</reference>
<feature type="region of interest" description="Disordered" evidence="1">
    <location>
        <begin position="270"/>
        <end position="331"/>
    </location>
</feature>
<dbReference type="Proteomes" id="UP000317238">
    <property type="component" value="Unassembled WGS sequence"/>
</dbReference>
<keyword evidence="2" id="KW-0472">Membrane</keyword>
<sequence length="331" mass="36389">MEFSLRKPMPTHRQRWWVFVANIATVAIILTGGTVTGQGLPSLDEIQSQADDSPMPGDDDTPQYVDQVAAKAFAAPPEATRLSKSSNLWIDRQRKRVYVDGYVTLDRGMLEMFACPSGTKEHESVVALLAKSREVHTALLAVGAKSGTVVRYEPRFVPPTGQAIRVWVCFRDKNQQFQVVDGRKLVRNIKTKKPLSENWVFAGSEFWTDPIDGKRYYQADGGDMICVSNFGTAMLDVPFESSAQSADLLFEPFTENLPPRDTPVRVVMVPIPFPTDDDPGDDVPGEDAKSTGDDDGKSPAVPPLLRKPTERVLLPPAKPANDNDSSATSTP</sequence>
<keyword evidence="4" id="KW-1185">Reference proteome</keyword>
<organism evidence="3 4">
    <name type="scientific">Crateriforma conspicua</name>
    <dbReference type="NCBI Taxonomy" id="2527996"/>
    <lineage>
        <taxon>Bacteria</taxon>
        <taxon>Pseudomonadati</taxon>
        <taxon>Planctomycetota</taxon>
        <taxon>Planctomycetia</taxon>
        <taxon>Planctomycetales</taxon>
        <taxon>Planctomycetaceae</taxon>
        <taxon>Crateriforma</taxon>
    </lineage>
</organism>
<evidence type="ECO:0000256" key="1">
    <source>
        <dbReference type="SAM" id="MobiDB-lite"/>
    </source>
</evidence>
<dbReference type="AlphaFoldDB" id="A0A5C5Y824"/>
<name>A0A5C5Y824_9PLAN</name>
<keyword evidence="2" id="KW-1133">Transmembrane helix</keyword>
<evidence type="ECO:0000313" key="4">
    <source>
        <dbReference type="Proteomes" id="UP000317238"/>
    </source>
</evidence>
<feature type="compositionally biased region" description="Basic and acidic residues" evidence="1">
    <location>
        <begin position="286"/>
        <end position="297"/>
    </location>
</feature>